<reference evidence="2" key="1">
    <citation type="journal article" date="2014" name="Int. J. Syst. Evol. Microbiol.">
        <title>Complete genome sequence of Corynebacterium casei LMG S-19264T (=DSM 44701T), isolated from a smear-ripened cheese.</title>
        <authorList>
            <consortium name="US DOE Joint Genome Institute (JGI-PGF)"/>
            <person name="Walter F."/>
            <person name="Albersmeier A."/>
            <person name="Kalinowski J."/>
            <person name="Ruckert C."/>
        </authorList>
    </citation>
    <scope>NUCLEOTIDE SEQUENCE</scope>
    <source>
        <strain evidence="2">CGMCC 4.7299</strain>
    </source>
</reference>
<dbReference type="RefSeq" id="WP_189079200.1">
    <property type="nucleotide sequence ID" value="NZ_BMMX01000007.1"/>
</dbReference>
<dbReference type="InterPro" id="IPR005149">
    <property type="entry name" value="Tscrpt_reg_PadR_N"/>
</dbReference>
<dbReference type="InterPro" id="IPR036390">
    <property type="entry name" value="WH_DNA-bd_sf"/>
</dbReference>
<dbReference type="SUPFAM" id="SSF46785">
    <property type="entry name" value="Winged helix' DNA-binding domain"/>
    <property type="match status" value="1"/>
</dbReference>
<evidence type="ECO:0000259" key="1">
    <source>
        <dbReference type="Pfam" id="PF03551"/>
    </source>
</evidence>
<dbReference type="Proteomes" id="UP000656042">
    <property type="component" value="Unassembled WGS sequence"/>
</dbReference>
<evidence type="ECO:0000313" key="2">
    <source>
        <dbReference type="EMBL" id="GGK88821.1"/>
    </source>
</evidence>
<dbReference type="Pfam" id="PF03551">
    <property type="entry name" value="PadR"/>
    <property type="match status" value="1"/>
</dbReference>
<evidence type="ECO:0000313" key="3">
    <source>
        <dbReference type="Proteomes" id="UP000656042"/>
    </source>
</evidence>
<dbReference type="EMBL" id="BMMX01000007">
    <property type="protein sequence ID" value="GGK88821.1"/>
    <property type="molecule type" value="Genomic_DNA"/>
</dbReference>
<reference evidence="2" key="2">
    <citation type="submission" date="2020-09" db="EMBL/GenBank/DDBJ databases">
        <authorList>
            <person name="Sun Q."/>
            <person name="Zhou Y."/>
        </authorList>
    </citation>
    <scope>NUCLEOTIDE SEQUENCE</scope>
    <source>
        <strain evidence="2">CGMCC 4.7299</strain>
    </source>
</reference>
<keyword evidence="3" id="KW-1185">Reference proteome</keyword>
<proteinExistence type="predicted"/>
<accession>A0A8J3BZJ8</accession>
<feature type="domain" description="Transcription regulator PadR N-terminal" evidence="1">
    <location>
        <begin position="14"/>
        <end position="81"/>
    </location>
</feature>
<dbReference type="Gene3D" id="1.10.10.10">
    <property type="entry name" value="Winged helix-like DNA-binding domain superfamily/Winged helix DNA-binding domain"/>
    <property type="match status" value="1"/>
</dbReference>
<gene>
    <name evidence="2" type="ORF">GCM10012284_23620</name>
</gene>
<dbReference type="InterPro" id="IPR036388">
    <property type="entry name" value="WH-like_DNA-bd_sf"/>
</dbReference>
<organism evidence="2 3">
    <name type="scientific">Mangrovihabitans endophyticus</name>
    <dbReference type="NCBI Taxonomy" id="1751298"/>
    <lineage>
        <taxon>Bacteria</taxon>
        <taxon>Bacillati</taxon>
        <taxon>Actinomycetota</taxon>
        <taxon>Actinomycetes</taxon>
        <taxon>Micromonosporales</taxon>
        <taxon>Micromonosporaceae</taxon>
        <taxon>Mangrovihabitans</taxon>
    </lineage>
</organism>
<sequence>MPLRATDNPLVLPLLGLLLEQPRHQYALLAALRERYQHLRVRTSSVYTLVNSLRDAGWIEPADAASTPVAFRLTADGVAEFRGRVVADLQDTDPANATRFITALAYVGILDRATARDTLGGRVGALRQRAAELEKAVGAAGIPAVHMIEVAFFASQTRHDIAWLERFRNQIADPGYDWPIDALT</sequence>
<dbReference type="AlphaFoldDB" id="A0A8J3BZJ8"/>
<protein>
    <recommendedName>
        <fullName evidence="1">Transcription regulator PadR N-terminal domain-containing protein</fullName>
    </recommendedName>
</protein>
<name>A0A8J3BZJ8_9ACTN</name>
<comment type="caution">
    <text evidence="2">The sequence shown here is derived from an EMBL/GenBank/DDBJ whole genome shotgun (WGS) entry which is preliminary data.</text>
</comment>